<keyword evidence="4" id="KW-0238">DNA-binding</keyword>
<evidence type="ECO:0000256" key="3">
    <source>
        <dbReference type="ARBA" id="ARBA00023015"/>
    </source>
</evidence>
<name>A0A7C3SHH8_9BACT</name>
<comment type="caution">
    <text evidence="9">The sequence shown here is derived from an EMBL/GenBank/DDBJ whole genome shotgun (WGS) entry which is preliminary data.</text>
</comment>
<dbReference type="InterPro" id="IPR002078">
    <property type="entry name" value="Sigma_54_int"/>
</dbReference>
<dbReference type="InterPro" id="IPR009057">
    <property type="entry name" value="Homeodomain-like_sf"/>
</dbReference>
<keyword evidence="2" id="KW-0067">ATP-binding</keyword>
<dbReference type="PROSITE" id="PS50110">
    <property type="entry name" value="RESPONSE_REGULATORY"/>
    <property type="match status" value="1"/>
</dbReference>
<evidence type="ECO:0000259" key="8">
    <source>
        <dbReference type="PROSITE" id="PS50110"/>
    </source>
</evidence>
<dbReference type="SMART" id="SM00382">
    <property type="entry name" value="AAA"/>
    <property type="match status" value="1"/>
</dbReference>
<dbReference type="AlphaFoldDB" id="A0A7C3SHH8"/>
<dbReference type="InterPro" id="IPR011006">
    <property type="entry name" value="CheY-like_superfamily"/>
</dbReference>
<dbReference type="CDD" id="cd00156">
    <property type="entry name" value="REC"/>
    <property type="match status" value="1"/>
</dbReference>
<accession>A0A7C3SHH8</accession>
<evidence type="ECO:0000256" key="5">
    <source>
        <dbReference type="ARBA" id="ARBA00023163"/>
    </source>
</evidence>
<evidence type="ECO:0000313" key="9">
    <source>
        <dbReference type="EMBL" id="HGB13702.1"/>
    </source>
</evidence>
<evidence type="ECO:0000256" key="1">
    <source>
        <dbReference type="ARBA" id="ARBA00022741"/>
    </source>
</evidence>
<dbReference type="InterPro" id="IPR027417">
    <property type="entry name" value="P-loop_NTPase"/>
</dbReference>
<dbReference type="InterPro" id="IPR058031">
    <property type="entry name" value="AAA_lid_NorR"/>
</dbReference>
<evidence type="ECO:0000259" key="7">
    <source>
        <dbReference type="PROSITE" id="PS50045"/>
    </source>
</evidence>
<dbReference type="PROSITE" id="PS00676">
    <property type="entry name" value="SIGMA54_INTERACT_2"/>
    <property type="match status" value="1"/>
</dbReference>
<dbReference type="Gene3D" id="3.40.50.2300">
    <property type="match status" value="1"/>
</dbReference>
<evidence type="ECO:0000256" key="2">
    <source>
        <dbReference type="ARBA" id="ARBA00022840"/>
    </source>
</evidence>
<protein>
    <submittedName>
        <fullName evidence="9">Sigma-54-dependent Fis family transcriptional regulator</fullName>
    </submittedName>
</protein>
<dbReference type="CDD" id="cd00009">
    <property type="entry name" value="AAA"/>
    <property type="match status" value="1"/>
</dbReference>
<feature type="modified residue" description="4-aspartylphosphate" evidence="6">
    <location>
        <position position="52"/>
    </location>
</feature>
<dbReference type="PANTHER" id="PTHR32071:SF113">
    <property type="entry name" value="ALGINATE BIOSYNTHESIS TRANSCRIPTIONAL REGULATORY PROTEIN ALGB"/>
    <property type="match status" value="1"/>
</dbReference>
<dbReference type="SUPFAM" id="SSF52172">
    <property type="entry name" value="CheY-like"/>
    <property type="match status" value="1"/>
</dbReference>
<dbReference type="InterPro" id="IPR001789">
    <property type="entry name" value="Sig_transdc_resp-reg_receiver"/>
</dbReference>
<dbReference type="PROSITE" id="PS00675">
    <property type="entry name" value="SIGMA54_INTERACT_1"/>
    <property type="match status" value="1"/>
</dbReference>
<dbReference type="SUPFAM" id="SSF46689">
    <property type="entry name" value="Homeodomain-like"/>
    <property type="match status" value="1"/>
</dbReference>
<dbReference type="EMBL" id="DTHB01000007">
    <property type="protein sequence ID" value="HGB13702.1"/>
    <property type="molecule type" value="Genomic_DNA"/>
</dbReference>
<feature type="domain" description="Sigma-54 factor interaction" evidence="7">
    <location>
        <begin position="137"/>
        <end position="366"/>
    </location>
</feature>
<dbReference type="FunFam" id="3.40.50.300:FF:000006">
    <property type="entry name" value="DNA-binding transcriptional regulator NtrC"/>
    <property type="match status" value="1"/>
</dbReference>
<gene>
    <name evidence="9" type="ORF">ENV62_00445</name>
</gene>
<evidence type="ECO:0000256" key="4">
    <source>
        <dbReference type="ARBA" id="ARBA00023125"/>
    </source>
</evidence>
<dbReference type="GO" id="GO:0003677">
    <property type="term" value="F:DNA binding"/>
    <property type="evidence" value="ECO:0007669"/>
    <property type="project" value="UniProtKB-KW"/>
</dbReference>
<dbReference type="InterPro" id="IPR003593">
    <property type="entry name" value="AAA+_ATPase"/>
</dbReference>
<keyword evidence="3" id="KW-0805">Transcription regulation</keyword>
<keyword evidence="1" id="KW-0547">Nucleotide-binding</keyword>
<dbReference type="PROSITE" id="PS00688">
    <property type="entry name" value="SIGMA54_INTERACT_3"/>
    <property type="match status" value="1"/>
</dbReference>
<dbReference type="PROSITE" id="PS50045">
    <property type="entry name" value="SIGMA54_INTERACT_4"/>
    <property type="match status" value="1"/>
</dbReference>
<dbReference type="Gene3D" id="3.40.50.300">
    <property type="entry name" value="P-loop containing nucleotide triphosphate hydrolases"/>
    <property type="match status" value="1"/>
</dbReference>
<dbReference type="Pfam" id="PF25601">
    <property type="entry name" value="AAA_lid_14"/>
    <property type="match status" value="1"/>
</dbReference>
<dbReference type="InterPro" id="IPR025662">
    <property type="entry name" value="Sigma_54_int_dom_ATP-bd_1"/>
</dbReference>
<dbReference type="GO" id="GO:0005524">
    <property type="term" value="F:ATP binding"/>
    <property type="evidence" value="ECO:0007669"/>
    <property type="project" value="UniProtKB-KW"/>
</dbReference>
<dbReference type="GO" id="GO:0006355">
    <property type="term" value="P:regulation of DNA-templated transcription"/>
    <property type="evidence" value="ECO:0007669"/>
    <property type="project" value="InterPro"/>
</dbReference>
<organism evidence="9">
    <name type="scientific">Desulfobacca acetoxidans</name>
    <dbReference type="NCBI Taxonomy" id="60893"/>
    <lineage>
        <taxon>Bacteria</taxon>
        <taxon>Pseudomonadati</taxon>
        <taxon>Thermodesulfobacteriota</taxon>
        <taxon>Desulfobaccia</taxon>
        <taxon>Desulfobaccales</taxon>
        <taxon>Desulfobaccaceae</taxon>
        <taxon>Desulfobacca</taxon>
    </lineage>
</organism>
<evidence type="ECO:0000256" key="6">
    <source>
        <dbReference type="PROSITE-ProRule" id="PRU00169"/>
    </source>
</evidence>
<keyword evidence="5" id="KW-0804">Transcription</keyword>
<sequence length="473" mass="52470">MGNVLIIDDDEMFCEMLSDMVQDMGYGVKWALTLEEGLQETGSGNYDVVFLDVRMPDGSGLEVLPKLKEMPSHPEVIIITGAGDPDGAELAILNGAWDYIEKQSSIKKMTLALSRAMQYRQEKKAKPPMVALKLEGIVGKSPQMRACYDILAQAAESDANVMIVGETGTGKELFARAIHANSARANKPFVVVDCAAMPESLVESALFGYEKGAFTGADRPQVGLIKQADGGTLFLDEVGELPLVMQKAFLRVLQERRFRPLGARQEVESNFRLVVASNRDFDQLIAEGLFRKDLLFRLRAITLELPPLRDHMEDLRDLVMYHTARLCDSYGLAPKGFSPEFFDCLMAYDWPGNVRELVNTLERALAAAKYEPTLYPSHLPSHIRVKVVRGAVSKDSPAKDEPPRAAALPKLKEFREAAIARAEKQYLQDLMAFTGHDIKEACRVSALSMPRLYALLKKHRIARGSPSPIIGKE</sequence>
<dbReference type="InterPro" id="IPR025943">
    <property type="entry name" value="Sigma_54_int_dom_ATP-bd_2"/>
</dbReference>
<dbReference type="Pfam" id="PF00158">
    <property type="entry name" value="Sigma54_activat"/>
    <property type="match status" value="1"/>
</dbReference>
<dbReference type="PANTHER" id="PTHR32071">
    <property type="entry name" value="TRANSCRIPTIONAL REGULATORY PROTEIN"/>
    <property type="match status" value="1"/>
</dbReference>
<dbReference type="SMART" id="SM00448">
    <property type="entry name" value="REC"/>
    <property type="match status" value="1"/>
</dbReference>
<dbReference type="SUPFAM" id="SSF52540">
    <property type="entry name" value="P-loop containing nucleoside triphosphate hydrolases"/>
    <property type="match status" value="1"/>
</dbReference>
<keyword evidence="6" id="KW-0597">Phosphoprotein</keyword>
<dbReference type="Pfam" id="PF00072">
    <property type="entry name" value="Response_reg"/>
    <property type="match status" value="1"/>
</dbReference>
<dbReference type="InterPro" id="IPR025944">
    <property type="entry name" value="Sigma_54_int_dom_CS"/>
</dbReference>
<reference evidence="9" key="1">
    <citation type="journal article" date="2020" name="mSystems">
        <title>Genome- and Community-Level Interaction Insights into Carbon Utilization and Element Cycling Functions of Hydrothermarchaeota in Hydrothermal Sediment.</title>
        <authorList>
            <person name="Zhou Z."/>
            <person name="Liu Y."/>
            <person name="Xu W."/>
            <person name="Pan J."/>
            <person name="Luo Z.H."/>
            <person name="Li M."/>
        </authorList>
    </citation>
    <scope>NUCLEOTIDE SEQUENCE [LARGE SCALE GENOMIC DNA]</scope>
    <source>
        <strain evidence="9">SpSt-776</strain>
    </source>
</reference>
<proteinExistence type="predicted"/>
<feature type="domain" description="Response regulatory" evidence="8">
    <location>
        <begin position="3"/>
        <end position="117"/>
    </location>
</feature>
<dbReference type="Gene3D" id="1.10.8.60">
    <property type="match status" value="1"/>
</dbReference>
<dbReference type="GO" id="GO:0000160">
    <property type="term" value="P:phosphorelay signal transduction system"/>
    <property type="evidence" value="ECO:0007669"/>
    <property type="project" value="InterPro"/>
</dbReference>